<dbReference type="OrthoDB" id="9761688at2"/>
<comment type="similarity">
    <text evidence="1">Belongs to the aldehyde dehydrogenase family.</text>
</comment>
<dbReference type="FunFam" id="3.40.605.10:FF:000007">
    <property type="entry name" value="NAD/NADP-dependent betaine aldehyde dehydrogenase"/>
    <property type="match status" value="1"/>
</dbReference>
<gene>
    <name evidence="4" type="ORF">AQ619_01955</name>
</gene>
<reference evidence="4 5" key="1">
    <citation type="submission" date="2015-10" db="EMBL/GenBank/DDBJ databases">
        <title>Conservation of the essential genome among Caulobacter and Brevundimonas species.</title>
        <authorList>
            <person name="Scott D."/>
            <person name="Ely B."/>
        </authorList>
    </citation>
    <scope>NUCLEOTIDE SEQUENCE [LARGE SCALE GENOMIC DNA]</scope>
    <source>
        <strain evidence="4 5">CB4</strain>
    </source>
</reference>
<organism evidence="4 5">
    <name type="scientific">Caulobacter henricii</name>
    <dbReference type="NCBI Taxonomy" id="69395"/>
    <lineage>
        <taxon>Bacteria</taxon>
        <taxon>Pseudomonadati</taxon>
        <taxon>Pseudomonadota</taxon>
        <taxon>Alphaproteobacteria</taxon>
        <taxon>Caulobacterales</taxon>
        <taxon>Caulobacteraceae</taxon>
        <taxon>Caulobacter</taxon>
    </lineage>
</organism>
<sequence length="479" mass="51061">MRDYTKFYIDGAWVDPVAPKTLDVINPANEEVCGRISMGGVADVDKAVMAARRAFETFSLTSREERIDLLERIVAEYMKRFEDMAKAITEEMGAPAWLAQRAQAAMGIGHVQTAIAVLKNYKFEEDRGTTRIVKEPIGVCAFITPWNWPVNQIACKVAPALATGCTMVLKPSEIAPFSGYIWTEILHAAGVPAGVFNLVNGDGPTVGAALSSHPEVDMVSFTGSTRAGIEVAKNAAPTVKRVHQELGGKSPNIILEDADFQRAVTGGIASVMMNSGQSCNAPTRMLVPGKKMDEVIAIARAAAESHTVGDPNGNSKMGPVVSDVQWNKIQGLIQKGIDEGATLVSGGVGRPEGLDKGYYVKPTVFANVTNEMTIAKEEIFGPVVAILGYDTVDEAVKVGNDTEYGLAAYISGGDEAQIRKVASKLRAGQVNINGAGPDMMAPFGGYKMSGNGREWGDHAFGEFLETKAILGYSPKVAAE</sequence>
<dbReference type="CDD" id="cd07138">
    <property type="entry name" value="ALDH_CddD_SSP0762"/>
    <property type="match status" value="1"/>
</dbReference>
<evidence type="ECO:0000313" key="4">
    <source>
        <dbReference type="EMBL" id="ALL12223.1"/>
    </source>
</evidence>
<keyword evidence="5" id="KW-1185">Reference proteome</keyword>
<dbReference type="PANTHER" id="PTHR42804">
    <property type="entry name" value="ALDEHYDE DEHYDROGENASE"/>
    <property type="match status" value="1"/>
</dbReference>
<dbReference type="AlphaFoldDB" id="A0A0P0NW28"/>
<dbReference type="Proteomes" id="UP000056905">
    <property type="component" value="Chromosome"/>
</dbReference>
<feature type="domain" description="Aldehyde dehydrogenase" evidence="3">
    <location>
        <begin position="13"/>
        <end position="469"/>
    </location>
</feature>
<dbReference type="InterPro" id="IPR016162">
    <property type="entry name" value="Ald_DH_N"/>
</dbReference>
<protein>
    <submittedName>
        <fullName evidence="4">Aldehyde dehydrogenase</fullName>
    </submittedName>
</protein>
<dbReference type="InterPro" id="IPR015590">
    <property type="entry name" value="Aldehyde_DH_dom"/>
</dbReference>
<dbReference type="KEGG" id="chq:AQ619_01955"/>
<accession>A0A0P0NW28</accession>
<dbReference type="InterPro" id="IPR016161">
    <property type="entry name" value="Ald_DH/histidinol_DH"/>
</dbReference>
<dbReference type="SUPFAM" id="SSF53720">
    <property type="entry name" value="ALDH-like"/>
    <property type="match status" value="1"/>
</dbReference>
<dbReference type="EMBL" id="CP013002">
    <property type="protein sequence ID" value="ALL12223.1"/>
    <property type="molecule type" value="Genomic_DNA"/>
</dbReference>
<name>A0A0P0NW28_9CAUL</name>
<evidence type="ECO:0000256" key="1">
    <source>
        <dbReference type="ARBA" id="ARBA00009986"/>
    </source>
</evidence>
<dbReference type="InterPro" id="IPR016163">
    <property type="entry name" value="Ald_DH_C"/>
</dbReference>
<keyword evidence="2" id="KW-0560">Oxidoreductase</keyword>
<evidence type="ECO:0000256" key="2">
    <source>
        <dbReference type="ARBA" id="ARBA00023002"/>
    </source>
</evidence>
<dbReference type="PANTHER" id="PTHR42804:SF1">
    <property type="entry name" value="ALDEHYDE DEHYDROGENASE-RELATED"/>
    <property type="match status" value="1"/>
</dbReference>
<dbReference type="FunFam" id="3.40.309.10:FF:000001">
    <property type="entry name" value="Mitochondrial aldehyde dehydrogenase 2"/>
    <property type="match status" value="1"/>
</dbReference>
<evidence type="ECO:0000259" key="3">
    <source>
        <dbReference type="Pfam" id="PF00171"/>
    </source>
</evidence>
<dbReference type="Gene3D" id="3.40.309.10">
    <property type="entry name" value="Aldehyde Dehydrogenase, Chain A, domain 2"/>
    <property type="match status" value="1"/>
</dbReference>
<dbReference type="Gene3D" id="3.40.605.10">
    <property type="entry name" value="Aldehyde Dehydrogenase, Chain A, domain 1"/>
    <property type="match status" value="1"/>
</dbReference>
<proteinExistence type="inferred from homology"/>
<dbReference type="eggNOG" id="COG1012">
    <property type="taxonomic scope" value="Bacteria"/>
</dbReference>
<dbReference type="STRING" id="69395.AQ619_01955"/>
<dbReference type="Pfam" id="PF00171">
    <property type="entry name" value="Aldedh"/>
    <property type="match status" value="1"/>
</dbReference>
<evidence type="ECO:0000313" key="5">
    <source>
        <dbReference type="Proteomes" id="UP000056905"/>
    </source>
</evidence>
<dbReference type="GO" id="GO:0016620">
    <property type="term" value="F:oxidoreductase activity, acting on the aldehyde or oxo group of donors, NAD or NADP as acceptor"/>
    <property type="evidence" value="ECO:0007669"/>
    <property type="project" value="InterPro"/>
</dbReference>
<dbReference type="RefSeq" id="WP_062143519.1">
    <property type="nucleotide sequence ID" value="NZ_CP013002.1"/>
</dbReference>